<evidence type="ECO:0000256" key="6">
    <source>
        <dbReference type="SAM" id="MobiDB-lite"/>
    </source>
</evidence>
<dbReference type="Gene3D" id="2.30.30.30">
    <property type="match status" value="1"/>
</dbReference>
<dbReference type="GO" id="GO:0003735">
    <property type="term" value="F:structural constituent of ribosome"/>
    <property type="evidence" value="ECO:0007669"/>
    <property type="project" value="InterPro"/>
</dbReference>
<dbReference type="SUPFAM" id="SSF50104">
    <property type="entry name" value="Translation proteins SH3-like domain"/>
    <property type="match status" value="1"/>
</dbReference>
<dbReference type="GO" id="GO:0003723">
    <property type="term" value="F:RNA binding"/>
    <property type="evidence" value="ECO:0007669"/>
    <property type="project" value="InterPro"/>
</dbReference>
<evidence type="ECO:0000256" key="2">
    <source>
        <dbReference type="ARBA" id="ARBA00022980"/>
    </source>
</evidence>
<sequence>MIKHKPTSPGTRWKVCLGLKFKNKKYTPRCLISSKKPSYGRNNQGIITSRHRGGGVKRNLRLIDFKRKKHYVLCRISRIDYDPSRNALISMLNYFDGDKRYIIHINNTKVGDIIVSGFNIPPKNGNFLPLENIPIGSKICCIENKPGMGAVFARSAGNYFVLLSRDNDYCLLRTSSGETRKVNSKCFATIGEVGNLDFYLKKIGKAGTNRLKGIRPTVRGVAMNPIDHPHGGGEGKTSSKRNPVSYSGKLTKGFRTRRNKRTSKLIVKHR</sequence>
<evidence type="ECO:0000256" key="5">
    <source>
        <dbReference type="ARBA" id="ARBA00035459"/>
    </source>
</evidence>
<dbReference type="GO" id="GO:0002181">
    <property type="term" value="P:cytoplasmic translation"/>
    <property type="evidence" value="ECO:0007669"/>
    <property type="project" value="TreeGrafter"/>
</dbReference>
<dbReference type="PANTHER" id="PTHR13691">
    <property type="entry name" value="RIBOSOMAL PROTEIN L2"/>
    <property type="match status" value="1"/>
</dbReference>
<dbReference type="FunFam" id="2.30.30.30:FF:000001">
    <property type="entry name" value="50S ribosomal protein L2"/>
    <property type="match status" value="1"/>
</dbReference>
<dbReference type="SUPFAM" id="SSF50249">
    <property type="entry name" value="Nucleic acid-binding proteins"/>
    <property type="match status" value="1"/>
</dbReference>
<evidence type="ECO:0000256" key="3">
    <source>
        <dbReference type="ARBA" id="ARBA00023274"/>
    </source>
</evidence>
<evidence type="ECO:0000259" key="8">
    <source>
        <dbReference type="SMART" id="SM01383"/>
    </source>
</evidence>
<evidence type="ECO:0000313" key="9">
    <source>
        <dbReference type="EMBL" id="QSW37957.1"/>
    </source>
</evidence>
<dbReference type="Proteomes" id="UP000663347">
    <property type="component" value="Chromosome"/>
</dbReference>
<evidence type="ECO:0000313" key="10">
    <source>
        <dbReference type="Proteomes" id="UP000663347"/>
    </source>
</evidence>
<feature type="domain" description="Large ribosomal subunit protein uL2 C-terminal" evidence="7">
    <location>
        <begin position="122"/>
        <end position="250"/>
    </location>
</feature>
<evidence type="ECO:0000256" key="1">
    <source>
        <dbReference type="ARBA" id="ARBA00005636"/>
    </source>
</evidence>
<dbReference type="SMART" id="SM01383">
    <property type="entry name" value="Ribosomal_L2"/>
    <property type="match status" value="1"/>
</dbReference>
<dbReference type="AlphaFoldDB" id="A0A975AEJ2"/>
<dbReference type="InterPro" id="IPR022671">
    <property type="entry name" value="Ribosomal_uL2_CS"/>
</dbReference>
<feature type="compositionally biased region" description="Basic residues" evidence="6">
    <location>
        <begin position="252"/>
        <end position="270"/>
    </location>
</feature>
<dbReference type="InterPro" id="IPR005880">
    <property type="entry name" value="Ribosomal_uL2_bac/org-type"/>
</dbReference>
<dbReference type="InterPro" id="IPR002171">
    <property type="entry name" value="Ribosomal_uL2"/>
</dbReference>
<dbReference type="InterPro" id="IPR014726">
    <property type="entry name" value="Ribosomal_uL2_dom3"/>
</dbReference>
<dbReference type="InterPro" id="IPR022666">
    <property type="entry name" value="Ribosomal_uL2_RNA-bd_dom"/>
</dbReference>
<dbReference type="PROSITE" id="PS00467">
    <property type="entry name" value="RIBOSOMAL_L2"/>
    <property type="match status" value="1"/>
</dbReference>
<dbReference type="InterPro" id="IPR012340">
    <property type="entry name" value="NA-bd_OB-fold"/>
</dbReference>
<name>A0A975AEJ2_9PROT</name>
<dbReference type="EMBL" id="CP071412">
    <property type="protein sequence ID" value="QSW37957.1"/>
    <property type="molecule type" value="Genomic_DNA"/>
</dbReference>
<dbReference type="InterPro" id="IPR014722">
    <property type="entry name" value="Rib_uL2_dom2"/>
</dbReference>
<evidence type="ECO:0000256" key="4">
    <source>
        <dbReference type="ARBA" id="ARBA00035242"/>
    </source>
</evidence>
<reference evidence="9" key="1">
    <citation type="submission" date="2021-02" db="EMBL/GenBank/DDBJ databases">
        <authorList>
            <person name="Franco D."/>
        </authorList>
    </citation>
    <scope>NUCLEOTIDE SEQUENCE</scope>
    <source>
        <strain evidence="9">RANSCY</strain>
    </source>
</reference>
<keyword evidence="2 9" id="KW-0689">Ribosomal protein</keyword>
<dbReference type="FunFam" id="4.10.950.10:FF:000001">
    <property type="entry name" value="50S ribosomal protein L2"/>
    <property type="match status" value="1"/>
</dbReference>
<dbReference type="Gene3D" id="4.10.950.10">
    <property type="entry name" value="Ribosomal protein L2, domain 3"/>
    <property type="match status" value="1"/>
</dbReference>
<gene>
    <name evidence="9" type="primary">rplB</name>
    <name evidence="9" type="ORF">JSR06_00675</name>
</gene>
<accession>A0A975AEJ2</accession>
<dbReference type="GO" id="GO:0015934">
    <property type="term" value="C:large ribosomal subunit"/>
    <property type="evidence" value="ECO:0007669"/>
    <property type="project" value="InterPro"/>
</dbReference>
<dbReference type="GO" id="GO:0016740">
    <property type="term" value="F:transferase activity"/>
    <property type="evidence" value="ECO:0007669"/>
    <property type="project" value="InterPro"/>
</dbReference>
<protein>
    <recommendedName>
        <fullName evidence="4">Large ribosomal subunit protein uL2</fullName>
    </recommendedName>
    <alternativeName>
        <fullName evidence="5">50S ribosomal protein L2</fullName>
    </alternativeName>
</protein>
<organism evidence="9 10">
    <name type="scientific">Candidatus Vidania fulgoroideorum</name>
    <dbReference type="NCBI Taxonomy" id="881286"/>
    <lineage>
        <taxon>Bacteria</taxon>
        <taxon>Pseudomonadati</taxon>
        <taxon>Pseudomonadota</taxon>
        <taxon>Betaproteobacteria</taxon>
        <taxon>Candidatus Vidania</taxon>
    </lineage>
</organism>
<dbReference type="PANTHER" id="PTHR13691:SF5">
    <property type="entry name" value="LARGE RIBOSOMAL SUBUNIT PROTEIN UL2M"/>
    <property type="match status" value="1"/>
</dbReference>
<comment type="similarity">
    <text evidence="1">Belongs to the universal ribosomal protein uL2 family.</text>
</comment>
<feature type="domain" description="Large ribosomal subunit protein uL2 RNA-binding" evidence="8">
    <location>
        <begin position="40"/>
        <end position="116"/>
    </location>
</feature>
<dbReference type="PIRSF" id="PIRSF002158">
    <property type="entry name" value="Ribosomal_L2"/>
    <property type="match status" value="1"/>
</dbReference>
<dbReference type="SMART" id="SM01382">
    <property type="entry name" value="Ribosomal_L2_C"/>
    <property type="match status" value="1"/>
</dbReference>
<proteinExistence type="inferred from homology"/>
<dbReference type="Pfam" id="PF03947">
    <property type="entry name" value="Ribosomal_L2_C"/>
    <property type="match status" value="1"/>
</dbReference>
<dbReference type="InterPro" id="IPR022669">
    <property type="entry name" value="Ribosomal_uL2_C"/>
</dbReference>
<feature type="region of interest" description="Disordered" evidence="6">
    <location>
        <begin position="221"/>
        <end position="270"/>
    </location>
</feature>
<reference evidence="9" key="2">
    <citation type="submission" date="2021-03" db="EMBL/GenBank/DDBJ databases">
        <title>Alternative transmission patterns in independently acquired nutritional co-symbionts of Dictyopharidae planthoppers.</title>
        <authorList>
            <person name="Michalik A."/>
            <person name="Lukasik P."/>
        </authorList>
    </citation>
    <scope>NUCLEOTIDE SEQUENCE</scope>
    <source>
        <strain evidence="9">RANSCY</strain>
    </source>
</reference>
<dbReference type="NCBIfam" id="TIGR01171">
    <property type="entry name" value="rplB_bact"/>
    <property type="match status" value="1"/>
</dbReference>
<dbReference type="Pfam" id="PF00181">
    <property type="entry name" value="Ribosomal_L2_N"/>
    <property type="match status" value="1"/>
</dbReference>
<evidence type="ECO:0000259" key="7">
    <source>
        <dbReference type="SMART" id="SM01382"/>
    </source>
</evidence>
<dbReference type="InterPro" id="IPR008991">
    <property type="entry name" value="Translation_prot_SH3-like_sf"/>
</dbReference>
<dbReference type="Gene3D" id="2.40.50.140">
    <property type="entry name" value="Nucleic acid-binding proteins"/>
    <property type="match status" value="1"/>
</dbReference>
<keyword evidence="3" id="KW-0687">Ribonucleoprotein</keyword>